<sequence>MPAFNAFPFDVLFEICTNLDIEDTVHLSLTCQHLRALLLTHTVAHRIVETRHRYSEEARQARQGSITYGAALCAIYDRRHSFSKAQPFSARIVGQGNTFLYRQGVLCVQENDTVVVSNLRTDIPAVHINLSCVFAAADLGSPGDTYEMMYYSDGILAVHVTNEEWHDMNESLIKFLKTSDVLHDSERFLAVVPLNVDTSRLFVRHTAQYFCFGTHTGTGNDGHRKWEIRCSNYDYEVCEEPSQVLLLEDFHGNDIRSTVAFEVHDGYFYAVSNQGTYEVEEVDWTSFYHCVRFPLDDPAEDTLQQDKKVFRRQHREGAIHDSWTDLTLQPDERTNDLLIVESRREWVGASSRQARTFYTSCINFTKTTNISLDSGLHDKDDVPRPPVPENDILTSLLGSSHNANYMPTPKQYSWTRHPEIPFKTCQIPSPRTFILARTKFRAYNSSCSAFVDLVEDDQCCLNRPPTASPCFKLRIGSRRIAPNAPDPFENDCESTQSKALITPQTTSSGHVSFEDDTQYHYTPIRMWPPAGTQCPCSTRLHHIMNADVQSPLSTGSGPKTISAVCDERSIVYMVKPKHAYRTTGSGGVGHVPGTIVLVDFGRTSTSAVRPADGRWEWLPSQQRRCREGTC</sequence>
<proteinExistence type="predicted"/>
<evidence type="ECO:0000313" key="2">
    <source>
        <dbReference type="Proteomes" id="UP001153331"/>
    </source>
</evidence>
<organism evidence="1 2">
    <name type="scientific">Boeremia exigua</name>
    <dbReference type="NCBI Taxonomy" id="749465"/>
    <lineage>
        <taxon>Eukaryota</taxon>
        <taxon>Fungi</taxon>
        <taxon>Dikarya</taxon>
        <taxon>Ascomycota</taxon>
        <taxon>Pezizomycotina</taxon>
        <taxon>Dothideomycetes</taxon>
        <taxon>Pleosporomycetidae</taxon>
        <taxon>Pleosporales</taxon>
        <taxon>Pleosporineae</taxon>
        <taxon>Didymellaceae</taxon>
        <taxon>Boeremia</taxon>
    </lineage>
</organism>
<reference evidence="1" key="1">
    <citation type="submission" date="2022-11" db="EMBL/GenBank/DDBJ databases">
        <title>Genome Sequence of Boeremia exigua.</title>
        <authorList>
            <person name="Buettner E."/>
        </authorList>
    </citation>
    <scope>NUCLEOTIDE SEQUENCE</scope>
    <source>
        <strain evidence="1">CU02</strain>
    </source>
</reference>
<protein>
    <submittedName>
        <fullName evidence="1">Uncharacterized protein</fullName>
    </submittedName>
</protein>
<name>A0ACC2IEE8_9PLEO</name>
<keyword evidence="2" id="KW-1185">Reference proteome</keyword>
<gene>
    <name evidence="1" type="ORF">OPT61_g4402</name>
</gene>
<dbReference type="Proteomes" id="UP001153331">
    <property type="component" value="Unassembled WGS sequence"/>
</dbReference>
<comment type="caution">
    <text evidence="1">The sequence shown here is derived from an EMBL/GenBank/DDBJ whole genome shotgun (WGS) entry which is preliminary data.</text>
</comment>
<dbReference type="EMBL" id="JAPHNI010000251">
    <property type="protein sequence ID" value="KAJ8113472.1"/>
    <property type="molecule type" value="Genomic_DNA"/>
</dbReference>
<evidence type="ECO:0000313" key="1">
    <source>
        <dbReference type="EMBL" id="KAJ8113472.1"/>
    </source>
</evidence>
<accession>A0ACC2IEE8</accession>